<name>A0A1G1XSP0_9BACT</name>
<evidence type="ECO:0000313" key="2">
    <source>
        <dbReference type="Proteomes" id="UP000178930"/>
    </source>
</evidence>
<protein>
    <submittedName>
        <fullName evidence="1">Uncharacterized protein</fullName>
    </submittedName>
</protein>
<dbReference type="STRING" id="1797532.A2729_05755"/>
<dbReference type="AlphaFoldDB" id="A0A1G1XSP0"/>
<accession>A0A1G1XSP0</accession>
<evidence type="ECO:0000313" key="1">
    <source>
        <dbReference type="EMBL" id="OGY43038.1"/>
    </source>
</evidence>
<organism evidence="1 2">
    <name type="scientific">Candidatus Buchananbacteria bacterium RIFCSPHIGHO2_01_FULL_39_14</name>
    <dbReference type="NCBI Taxonomy" id="1797532"/>
    <lineage>
        <taxon>Bacteria</taxon>
        <taxon>Candidatus Buchananiibacteriota</taxon>
    </lineage>
</organism>
<dbReference type="EMBL" id="MHIB01000046">
    <property type="protein sequence ID" value="OGY43038.1"/>
    <property type="molecule type" value="Genomic_DNA"/>
</dbReference>
<comment type="caution">
    <text evidence="1">The sequence shown here is derived from an EMBL/GenBank/DDBJ whole genome shotgun (WGS) entry which is preliminary data.</text>
</comment>
<dbReference type="Proteomes" id="UP000178930">
    <property type="component" value="Unassembled WGS sequence"/>
</dbReference>
<sequence>MPKSEQPLILAPPFTKGGVFFSTKKSPQPHFLVKPATPSWRSGISSFGVPQRAEPRTVRLRQTGARVNYLVK</sequence>
<reference evidence="1 2" key="1">
    <citation type="journal article" date="2016" name="Nat. Commun.">
        <title>Thousands of microbial genomes shed light on interconnected biogeochemical processes in an aquifer system.</title>
        <authorList>
            <person name="Anantharaman K."/>
            <person name="Brown C.T."/>
            <person name="Hug L.A."/>
            <person name="Sharon I."/>
            <person name="Castelle C.J."/>
            <person name="Probst A.J."/>
            <person name="Thomas B.C."/>
            <person name="Singh A."/>
            <person name="Wilkins M.J."/>
            <person name="Karaoz U."/>
            <person name="Brodie E.L."/>
            <person name="Williams K.H."/>
            <person name="Hubbard S.S."/>
            <person name="Banfield J.F."/>
        </authorList>
    </citation>
    <scope>NUCLEOTIDE SEQUENCE [LARGE SCALE GENOMIC DNA]</scope>
</reference>
<proteinExistence type="predicted"/>
<gene>
    <name evidence="1" type="ORF">A2729_05755</name>
</gene>